<dbReference type="SUPFAM" id="SSF103473">
    <property type="entry name" value="MFS general substrate transporter"/>
    <property type="match status" value="1"/>
</dbReference>
<dbReference type="VEuPathDB" id="FungiDB:I303_03348"/>
<feature type="transmembrane region" description="Helical" evidence="6">
    <location>
        <begin position="207"/>
        <end position="227"/>
    </location>
</feature>
<keyword evidence="8" id="KW-0762">Sugar transport</keyword>
<evidence type="ECO:0000259" key="7">
    <source>
        <dbReference type="PROSITE" id="PS50850"/>
    </source>
</evidence>
<dbReference type="EMBL" id="KI894030">
    <property type="protein sequence ID" value="OBR85637.1"/>
    <property type="molecule type" value="Genomic_DNA"/>
</dbReference>
<feature type="transmembrane region" description="Helical" evidence="6">
    <location>
        <begin position="420"/>
        <end position="443"/>
    </location>
</feature>
<evidence type="ECO:0000313" key="8">
    <source>
        <dbReference type="EMBL" id="OBR85637.1"/>
    </source>
</evidence>
<organism evidence="8">
    <name type="scientific">Kwoniella dejecticola CBS 10117</name>
    <dbReference type="NCBI Taxonomy" id="1296121"/>
    <lineage>
        <taxon>Eukaryota</taxon>
        <taxon>Fungi</taxon>
        <taxon>Dikarya</taxon>
        <taxon>Basidiomycota</taxon>
        <taxon>Agaricomycotina</taxon>
        <taxon>Tremellomycetes</taxon>
        <taxon>Tremellales</taxon>
        <taxon>Cryptococcaceae</taxon>
        <taxon>Kwoniella</taxon>
    </lineage>
</organism>
<evidence type="ECO:0000256" key="2">
    <source>
        <dbReference type="ARBA" id="ARBA00010992"/>
    </source>
</evidence>
<dbReference type="InterPro" id="IPR005828">
    <property type="entry name" value="MFS_sugar_transport-like"/>
</dbReference>
<reference evidence="8" key="1">
    <citation type="submission" date="2013-07" db="EMBL/GenBank/DDBJ databases">
        <title>The Genome Sequence of Cryptococcus dejecticola CBS10117.</title>
        <authorList>
            <consortium name="The Broad Institute Genome Sequencing Platform"/>
            <person name="Cuomo C."/>
            <person name="Litvintseva A."/>
            <person name="Chen Y."/>
            <person name="Heitman J."/>
            <person name="Sun S."/>
            <person name="Springer D."/>
            <person name="Dromer F."/>
            <person name="Young S.K."/>
            <person name="Zeng Q."/>
            <person name="Gargeya S."/>
            <person name="Fitzgerald M."/>
            <person name="Abouelleil A."/>
            <person name="Alvarado L."/>
            <person name="Berlin A.M."/>
            <person name="Chapman S.B."/>
            <person name="Dewar J."/>
            <person name="Goldberg J."/>
            <person name="Griggs A."/>
            <person name="Gujja S."/>
            <person name="Hansen M."/>
            <person name="Howarth C."/>
            <person name="Imamovic A."/>
            <person name="Larimer J."/>
            <person name="McCowan C."/>
            <person name="Murphy C."/>
            <person name="Pearson M."/>
            <person name="Priest M."/>
            <person name="Roberts A."/>
            <person name="Saif S."/>
            <person name="Shea T."/>
            <person name="Sykes S."/>
            <person name="Wortman J."/>
            <person name="Nusbaum C."/>
            <person name="Birren B."/>
        </authorList>
    </citation>
    <scope>NUCLEOTIDE SEQUENCE [LARGE SCALE GENOMIC DNA]</scope>
    <source>
        <strain evidence="8">CBS 10117</strain>
    </source>
</reference>
<keyword evidence="8" id="KW-0813">Transport</keyword>
<gene>
    <name evidence="8" type="ORF">I303_03348</name>
</gene>
<feature type="transmembrane region" description="Helical" evidence="6">
    <location>
        <begin position="395"/>
        <end position="413"/>
    </location>
</feature>
<evidence type="ECO:0000256" key="6">
    <source>
        <dbReference type="SAM" id="Phobius"/>
    </source>
</evidence>
<comment type="similarity">
    <text evidence="2">Belongs to the major facilitator superfamily. Sugar transporter (TC 2.A.1.1) family.</text>
</comment>
<dbReference type="PANTHER" id="PTHR48022">
    <property type="entry name" value="PLASTIDIC GLUCOSE TRANSPORTER 4"/>
    <property type="match status" value="1"/>
</dbReference>
<feature type="domain" description="Major facilitator superfamily (MFS) profile" evidence="7">
    <location>
        <begin position="76"/>
        <end position="516"/>
    </location>
</feature>
<dbReference type="InterPro" id="IPR005829">
    <property type="entry name" value="Sugar_transporter_CS"/>
</dbReference>
<keyword evidence="5 6" id="KW-0472">Membrane</keyword>
<dbReference type="GO" id="GO:0005351">
    <property type="term" value="F:carbohydrate:proton symporter activity"/>
    <property type="evidence" value="ECO:0007669"/>
    <property type="project" value="TreeGrafter"/>
</dbReference>
<dbReference type="InterPro" id="IPR020846">
    <property type="entry name" value="MFS_dom"/>
</dbReference>
<comment type="subcellular location">
    <subcellularLocation>
        <location evidence="1">Membrane</location>
        <topology evidence="1">Multi-pass membrane protein</topology>
    </subcellularLocation>
</comment>
<dbReference type="PROSITE" id="PS00217">
    <property type="entry name" value="SUGAR_TRANSPORT_2"/>
    <property type="match status" value="1"/>
</dbReference>
<evidence type="ECO:0000256" key="5">
    <source>
        <dbReference type="ARBA" id="ARBA00023136"/>
    </source>
</evidence>
<dbReference type="PROSITE" id="PS50850">
    <property type="entry name" value="MFS"/>
    <property type="match status" value="1"/>
</dbReference>
<protein>
    <submittedName>
        <fullName evidence="8">Sugar transporter</fullName>
    </submittedName>
</protein>
<dbReference type="PANTHER" id="PTHR48022:SF2">
    <property type="entry name" value="PLASTIDIC GLUCOSE TRANSPORTER 4"/>
    <property type="match status" value="1"/>
</dbReference>
<evidence type="ECO:0000256" key="1">
    <source>
        <dbReference type="ARBA" id="ARBA00004141"/>
    </source>
</evidence>
<sequence>MAQLSATPHNQSAQDIVPVHSITNEKDHEVVHADHLQTAEEVRRTMSKGGQVQMRSKHDDLGLWATVKQNKVIAGVAMAAAFSASLEGYQINLNGGIISNKGFIALMPRDAKGAILGKYVSAWGGIQSTGQTLGQIFLQYATDALGRKVAMYILFAFLVASVIVESTVKGWQTWLVAKLFSGIGVGMLQTTLPVYIAEIAPNNLRGFLINAYTFWFCLGQLLAGVALNELNARKVNFKDAIYTQWGMIGIMGIIFVLLPESPWWLVGKGKLDKASRVLERYYGRIEGYNVADEVNVMVATIEAERVTAARNNQEGPWAVFQGRNLLRLLIAAAPKIIQQFVGLSVFNSYSTYFFQLAGNKNPFLVTVILGCVQLLAMLITAPLSDSIGRRPLTVYPYGITSLSVLALGIIGFFDYSSKSLGSLLIFFACLATFTTTGASAIGYGESPHLVSETSVITLLEPGWGLALSNMVAILFSFCTPLMLNGDAKWGVKTGLFFGVAGSIATVVGWFILPEVARRSPAEIDELFEKKVPLRKFKGYKTEVEMVAEENRAIQEGR</sequence>
<dbReference type="InterPro" id="IPR050360">
    <property type="entry name" value="MFS_Sugar_Transporters"/>
</dbReference>
<keyword evidence="3 6" id="KW-0812">Transmembrane</keyword>
<proteinExistence type="inferred from homology"/>
<dbReference type="OrthoDB" id="6612291at2759"/>
<feature type="transmembrane region" description="Helical" evidence="6">
    <location>
        <begin position="495"/>
        <end position="512"/>
    </location>
</feature>
<feature type="transmembrane region" description="Helical" evidence="6">
    <location>
        <begin position="463"/>
        <end position="483"/>
    </location>
</feature>
<keyword evidence="4 6" id="KW-1133">Transmembrane helix</keyword>
<accession>A0A1A6A6F0</accession>
<dbReference type="AlphaFoldDB" id="A0A1A6A6F0"/>
<feature type="transmembrane region" description="Helical" evidence="6">
    <location>
        <begin position="247"/>
        <end position="266"/>
    </location>
</feature>
<evidence type="ECO:0000256" key="3">
    <source>
        <dbReference type="ARBA" id="ARBA00022692"/>
    </source>
</evidence>
<feature type="transmembrane region" description="Helical" evidence="6">
    <location>
        <begin position="363"/>
        <end position="383"/>
    </location>
</feature>
<dbReference type="Gene3D" id="1.20.1250.20">
    <property type="entry name" value="MFS general substrate transporter like domains"/>
    <property type="match status" value="1"/>
</dbReference>
<name>A0A1A6A6F0_9TREE</name>
<evidence type="ECO:0000256" key="4">
    <source>
        <dbReference type="ARBA" id="ARBA00022989"/>
    </source>
</evidence>
<feature type="transmembrane region" description="Helical" evidence="6">
    <location>
        <begin position="149"/>
        <end position="168"/>
    </location>
</feature>
<feature type="transmembrane region" description="Helical" evidence="6">
    <location>
        <begin position="174"/>
        <end position="195"/>
    </location>
</feature>
<dbReference type="GO" id="GO:0016020">
    <property type="term" value="C:membrane"/>
    <property type="evidence" value="ECO:0007669"/>
    <property type="project" value="UniProtKB-SubCell"/>
</dbReference>
<dbReference type="InterPro" id="IPR036259">
    <property type="entry name" value="MFS_trans_sf"/>
</dbReference>
<dbReference type="Pfam" id="PF00083">
    <property type="entry name" value="Sugar_tr"/>
    <property type="match status" value="1"/>
</dbReference>